<dbReference type="GO" id="GO:0008237">
    <property type="term" value="F:metallopeptidase activity"/>
    <property type="evidence" value="ECO:0007669"/>
    <property type="project" value="UniProtKB-KW"/>
</dbReference>
<comment type="caution">
    <text evidence="10">The sequence shown here is derived from an EMBL/GenBank/DDBJ whole genome shotgun (WGS) entry which is preliminary data.</text>
</comment>
<organism evidence="10 11">
    <name type="scientific">Candidatus Enterenecus faecium</name>
    <dbReference type="NCBI Taxonomy" id="2840780"/>
    <lineage>
        <taxon>Bacteria</taxon>
        <taxon>Bacillati</taxon>
        <taxon>Bacillota</taxon>
        <taxon>Clostridia</taxon>
        <taxon>Eubacteriales</taxon>
        <taxon>Candidatus Enterenecus</taxon>
    </lineage>
</organism>
<evidence type="ECO:0000256" key="6">
    <source>
        <dbReference type="ARBA" id="ARBA00022670"/>
    </source>
</evidence>
<dbReference type="GO" id="GO:0004177">
    <property type="term" value="F:aminopeptidase activity"/>
    <property type="evidence" value="ECO:0007669"/>
    <property type="project" value="UniProtKB-KW"/>
</dbReference>
<keyword evidence="8" id="KW-0378">Hydrolase</keyword>
<evidence type="ECO:0000313" key="10">
    <source>
        <dbReference type="EMBL" id="HIQ60317.1"/>
    </source>
</evidence>
<keyword evidence="9" id="KW-0482">Metalloprotease</keyword>
<dbReference type="PANTHER" id="PTHR34448:SF3">
    <property type="entry name" value="AMINOPEPTIDASE AMPS"/>
    <property type="match status" value="1"/>
</dbReference>
<evidence type="ECO:0000256" key="7">
    <source>
        <dbReference type="ARBA" id="ARBA00022723"/>
    </source>
</evidence>
<comment type="cofactor">
    <cofactor evidence="2">
        <name>Mg(2+)</name>
        <dbReference type="ChEBI" id="CHEBI:18420"/>
    </cofactor>
</comment>
<evidence type="ECO:0000256" key="2">
    <source>
        <dbReference type="ARBA" id="ARBA00001946"/>
    </source>
</evidence>
<dbReference type="InterPro" id="IPR000787">
    <property type="entry name" value="Peptidase_M29"/>
</dbReference>
<sequence length="413" mass="46355">MVPNFKEKLEEYAHLLVEVGLNIQPGQMVNLAAPVECAPLARLCAQVALDRGAKDVIMDWRDDFIVRERYLKADSQVFEEFPHYLKEKYEWLVQEGCTALSIIGSDPEMLRGVDSTRIQTWQRVQGENTRVWHDSLSANRFQWSIGAHPTKAWAEKVFPDKKGEEAIDALWEAIFSVCRITGDGKAVERWRDHVDATARRAKLLNEYNFKTLHYTNSLGTDLTITLPDNHVWMGGSEDTPKGVEFVANMPTEEIFTAPRWDGVNGRVYAAMPLALNGNLVKNFYMDFENGKIVNVHAEEGEEYLRHSVGMDEGSSYLGEVALVPYDSPIRNSGILFYNTLFDENASCHLAFGSAYPNCVKGGEDLDEAGQKAVGLNQSMNHVDFMVGTRDLSIVGTTQDGKEIPVFVDGNFAF</sequence>
<proteinExistence type="inferred from homology"/>
<protein>
    <submittedName>
        <fullName evidence="10">Aminopeptidase</fullName>
    </submittedName>
</protein>
<evidence type="ECO:0000256" key="9">
    <source>
        <dbReference type="ARBA" id="ARBA00023049"/>
    </source>
</evidence>
<dbReference type="InterPro" id="IPR035097">
    <property type="entry name" value="M29_N-terminal"/>
</dbReference>
<dbReference type="InterPro" id="IPR052170">
    <property type="entry name" value="M29_Exopeptidase"/>
</dbReference>
<gene>
    <name evidence="10" type="ORF">IAD31_01760</name>
</gene>
<dbReference type="PANTHER" id="PTHR34448">
    <property type="entry name" value="AMINOPEPTIDASE"/>
    <property type="match status" value="1"/>
</dbReference>
<reference evidence="10" key="1">
    <citation type="submission" date="2020-10" db="EMBL/GenBank/DDBJ databases">
        <authorList>
            <person name="Gilroy R."/>
        </authorList>
    </citation>
    <scope>NUCLEOTIDE SEQUENCE</scope>
    <source>
        <strain evidence="10">ChiGjej2B2-12916</strain>
    </source>
</reference>
<dbReference type="EMBL" id="DVFO01000015">
    <property type="protein sequence ID" value="HIQ60317.1"/>
    <property type="molecule type" value="Genomic_DNA"/>
</dbReference>
<evidence type="ECO:0000256" key="1">
    <source>
        <dbReference type="ARBA" id="ARBA00001941"/>
    </source>
</evidence>
<evidence type="ECO:0000256" key="4">
    <source>
        <dbReference type="ARBA" id="ARBA00008236"/>
    </source>
</evidence>
<keyword evidence="6" id="KW-0645">Protease</keyword>
<evidence type="ECO:0000256" key="8">
    <source>
        <dbReference type="ARBA" id="ARBA00022801"/>
    </source>
</evidence>
<dbReference type="GO" id="GO:0006508">
    <property type="term" value="P:proteolysis"/>
    <property type="evidence" value="ECO:0007669"/>
    <property type="project" value="UniProtKB-KW"/>
</dbReference>
<dbReference type="Proteomes" id="UP000886879">
    <property type="component" value="Unassembled WGS sequence"/>
</dbReference>
<keyword evidence="5 10" id="KW-0031">Aminopeptidase</keyword>
<comment type="similarity">
    <text evidence="4">Belongs to the peptidase M29 family.</text>
</comment>
<dbReference type="PRINTS" id="PR00919">
    <property type="entry name" value="THERMOPTASE"/>
</dbReference>
<accession>A0A9D0YQJ7</accession>
<dbReference type="Gene3D" id="3.40.1830.10">
    <property type="entry name" value="Thermophilic metalloprotease (M29)"/>
    <property type="match status" value="1"/>
</dbReference>
<dbReference type="AlphaFoldDB" id="A0A9D0YQJ7"/>
<dbReference type="Pfam" id="PF02073">
    <property type="entry name" value="Peptidase_M29"/>
    <property type="match status" value="1"/>
</dbReference>
<dbReference type="SUPFAM" id="SSF144052">
    <property type="entry name" value="Thermophilic metalloprotease-like"/>
    <property type="match status" value="1"/>
</dbReference>
<comment type="cofactor">
    <cofactor evidence="1">
        <name>Co(2+)</name>
        <dbReference type="ChEBI" id="CHEBI:48828"/>
    </cofactor>
</comment>
<dbReference type="GO" id="GO:0046872">
    <property type="term" value="F:metal ion binding"/>
    <property type="evidence" value="ECO:0007669"/>
    <property type="project" value="UniProtKB-KW"/>
</dbReference>
<name>A0A9D0YQJ7_9FIRM</name>
<evidence type="ECO:0000313" key="11">
    <source>
        <dbReference type="Proteomes" id="UP000886879"/>
    </source>
</evidence>
<keyword evidence="7" id="KW-0479">Metal-binding</keyword>
<evidence type="ECO:0000256" key="3">
    <source>
        <dbReference type="ARBA" id="ARBA00001947"/>
    </source>
</evidence>
<comment type="cofactor">
    <cofactor evidence="3">
        <name>Zn(2+)</name>
        <dbReference type="ChEBI" id="CHEBI:29105"/>
    </cofactor>
</comment>
<reference evidence="10" key="2">
    <citation type="journal article" date="2021" name="PeerJ">
        <title>Extensive microbial diversity within the chicken gut microbiome revealed by metagenomics and culture.</title>
        <authorList>
            <person name="Gilroy R."/>
            <person name="Ravi A."/>
            <person name="Getino M."/>
            <person name="Pursley I."/>
            <person name="Horton D.L."/>
            <person name="Alikhan N.F."/>
            <person name="Baker D."/>
            <person name="Gharbi K."/>
            <person name="Hall N."/>
            <person name="Watson M."/>
            <person name="Adriaenssens E.M."/>
            <person name="Foster-Nyarko E."/>
            <person name="Jarju S."/>
            <person name="Secka A."/>
            <person name="Antonio M."/>
            <person name="Oren A."/>
            <person name="Chaudhuri R.R."/>
            <person name="La Ragione R."/>
            <person name="Hildebrand F."/>
            <person name="Pallen M.J."/>
        </authorList>
    </citation>
    <scope>NUCLEOTIDE SEQUENCE</scope>
    <source>
        <strain evidence="10">ChiGjej2B2-12916</strain>
    </source>
</reference>
<evidence type="ECO:0000256" key="5">
    <source>
        <dbReference type="ARBA" id="ARBA00022438"/>
    </source>
</evidence>